<feature type="transmembrane region" description="Helical" evidence="5">
    <location>
        <begin position="332"/>
        <end position="350"/>
    </location>
</feature>
<evidence type="ECO:0000256" key="2">
    <source>
        <dbReference type="ARBA" id="ARBA00022692"/>
    </source>
</evidence>
<organism evidence="6 7">
    <name type="scientific">Ramalina farinacea</name>
    <dbReference type="NCBI Taxonomy" id="258253"/>
    <lineage>
        <taxon>Eukaryota</taxon>
        <taxon>Fungi</taxon>
        <taxon>Dikarya</taxon>
        <taxon>Ascomycota</taxon>
        <taxon>Pezizomycotina</taxon>
        <taxon>Lecanoromycetes</taxon>
        <taxon>OSLEUM clade</taxon>
        <taxon>Lecanoromycetidae</taxon>
        <taxon>Lecanorales</taxon>
        <taxon>Lecanorineae</taxon>
        <taxon>Ramalinaceae</taxon>
        <taxon>Ramalina</taxon>
    </lineage>
</organism>
<dbReference type="InterPro" id="IPR045863">
    <property type="entry name" value="CorA_TM1_TM2"/>
</dbReference>
<protein>
    <submittedName>
        <fullName evidence="6">Uncharacterized protein</fullName>
    </submittedName>
</protein>
<sequence length="362" mass="41160">MATTHSAYRERVHNALGRWPELAWLNRFLQTPKPSTVRDETIAQILDLHDTHFTTSGEEASATSLSQALDVEQTGRLRIVLISHGDSWDVDRDIVDVVCSKYSLDPRFVAKHFDYPWIRYEGNCPPDLFKAIERVDDDSYTNKYTWDLGGEMQIAPRALKNRDLYRADHNTLFDELGRLLALQREIEIFLLKFDQNGIEQSDWPIPIQRQLSGLIDDVKNLLSFYRAEDASSASDYLGDLIQAQVDDAKEAKRTSAKLGLLSQLAYIFLPLQVTVSALGMNLKAFGTGNVELQSFFVILMVIATLSFVPMLSPLLSKLPGKRISDIRDIKRYSPRLAFLFGWFCLCHGSFTNQQAMGLRHKV</sequence>
<keyword evidence="3 5" id="KW-1133">Transmembrane helix</keyword>
<evidence type="ECO:0000313" key="7">
    <source>
        <dbReference type="Proteomes" id="UP001161017"/>
    </source>
</evidence>
<evidence type="ECO:0000256" key="5">
    <source>
        <dbReference type="SAM" id="Phobius"/>
    </source>
</evidence>
<evidence type="ECO:0000256" key="1">
    <source>
        <dbReference type="ARBA" id="ARBA00004141"/>
    </source>
</evidence>
<name>A0AA43QW29_9LECA</name>
<evidence type="ECO:0000256" key="3">
    <source>
        <dbReference type="ARBA" id="ARBA00022989"/>
    </source>
</evidence>
<dbReference type="EMBL" id="JAPUFD010000020">
    <property type="protein sequence ID" value="MDI1492664.1"/>
    <property type="molecule type" value="Genomic_DNA"/>
</dbReference>
<keyword evidence="7" id="KW-1185">Reference proteome</keyword>
<accession>A0AA43QW29</accession>
<dbReference type="Gene3D" id="1.20.58.340">
    <property type="entry name" value="Magnesium transport protein CorA, transmembrane region"/>
    <property type="match status" value="1"/>
</dbReference>
<dbReference type="GO" id="GO:0016020">
    <property type="term" value="C:membrane"/>
    <property type="evidence" value="ECO:0007669"/>
    <property type="project" value="UniProtKB-SubCell"/>
</dbReference>
<dbReference type="Proteomes" id="UP001161017">
    <property type="component" value="Unassembled WGS sequence"/>
</dbReference>
<evidence type="ECO:0000313" key="6">
    <source>
        <dbReference type="EMBL" id="MDI1492664.1"/>
    </source>
</evidence>
<comment type="caution">
    <text evidence="6">The sequence shown here is derived from an EMBL/GenBank/DDBJ whole genome shotgun (WGS) entry which is preliminary data.</text>
</comment>
<feature type="transmembrane region" description="Helical" evidence="5">
    <location>
        <begin position="292"/>
        <end position="311"/>
    </location>
</feature>
<dbReference type="SUPFAM" id="SSF144083">
    <property type="entry name" value="Magnesium transport protein CorA, transmembrane region"/>
    <property type="match status" value="1"/>
</dbReference>
<proteinExistence type="predicted"/>
<evidence type="ECO:0000256" key="4">
    <source>
        <dbReference type="ARBA" id="ARBA00023136"/>
    </source>
</evidence>
<reference evidence="6" key="1">
    <citation type="journal article" date="2023" name="Genome Biol. Evol.">
        <title>First Whole Genome Sequence and Flow Cytometry Genome Size Data for the Lichen-Forming Fungus Ramalina farinacea (Ascomycota).</title>
        <authorList>
            <person name="Llewellyn T."/>
            <person name="Mian S."/>
            <person name="Hill R."/>
            <person name="Leitch I.J."/>
            <person name="Gaya E."/>
        </authorList>
    </citation>
    <scope>NUCLEOTIDE SEQUENCE</scope>
    <source>
        <strain evidence="6">LIQ254RAFAR</strain>
    </source>
</reference>
<keyword evidence="2 5" id="KW-0812">Transmembrane</keyword>
<feature type="transmembrane region" description="Helical" evidence="5">
    <location>
        <begin position="258"/>
        <end position="280"/>
    </location>
</feature>
<comment type="subcellular location">
    <subcellularLocation>
        <location evidence="1">Membrane</location>
        <topology evidence="1">Multi-pass membrane protein</topology>
    </subcellularLocation>
</comment>
<dbReference type="AlphaFoldDB" id="A0AA43QW29"/>
<keyword evidence="4 5" id="KW-0472">Membrane</keyword>
<gene>
    <name evidence="6" type="ORF">OHK93_004446</name>
</gene>